<dbReference type="SUPFAM" id="SSF103473">
    <property type="entry name" value="MFS general substrate transporter"/>
    <property type="match status" value="1"/>
</dbReference>
<comment type="caution">
    <text evidence="8">The sequence shown here is derived from an EMBL/GenBank/DDBJ whole genome shotgun (WGS) entry which is preliminary data.</text>
</comment>
<gene>
    <name evidence="8" type="ORF">KK078_21190</name>
</gene>
<dbReference type="GO" id="GO:0005886">
    <property type="term" value="C:plasma membrane"/>
    <property type="evidence" value="ECO:0007669"/>
    <property type="project" value="UniProtKB-SubCell"/>
</dbReference>
<feature type="transmembrane region" description="Helical" evidence="6">
    <location>
        <begin position="156"/>
        <end position="178"/>
    </location>
</feature>
<feature type="transmembrane region" description="Helical" evidence="6">
    <location>
        <begin position="359"/>
        <end position="378"/>
    </location>
</feature>
<dbReference type="EMBL" id="JAHESC010000035">
    <property type="protein sequence ID" value="MBT1689095.1"/>
    <property type="molecule type" value="Genomic_DNA"/>
</dbReference>
<dbReference type="PROSITE" id="PS50850">
    <property type="entry name" value="MFS"/>
    <property type="match status" value="1"/>
</dbReference>
<dbReference type="AlphaFoldDB" id="A0AAP2DE66"/>
<dbReference type="Gene3D" id="1.20.1250.20">
    <property type="entry name" value="MFS general substrate transporter like domains"/>
    <property type="match status" value="2"/>
</dbReference>
<protein>
    <submittedName>
        <fullName evidence="8">MFS transporter</fullName>
    </submittedName>
</protein>
<accession>A0AAP2DE66</accession>
<dbReference type="InterPro" id="IPR011701">
    <property type="entry name" value="MFS"/>
</dbReference>
<dbReference type="InterPro" id="IPR036259">
    <property type="entry name" value="MFS_trans_sf"/>
</dbReference>
<keyword evidence="3 6" id="KW-0812">Transmembrane</keyword>
<feature type="transmembrane region" description="Helical" evidence="6">
    <location>
        <begin position="70"/>
        <end position="89"/>
    </location>
</feature>
<proteinExistence type="predicted"/>
<keyword evidence="9" id="KW-1185">Reference proteome</keyword>
<feature type="transmembrane region" description="Helical" evidence="6">
    <location>
        <begin position="128"/>
        <end position="150"/>
    </location>
</feature>
<dbReference type="Pfam" id="PF07690">
    <property type="entry name" value="MFS_1"/>
    <property type="match status" value="1"/>
</dbReference>
<name>A0AAP2DE66_9BACT</name>
<keyword evidence="5 6" id="KW-0472">Membrane</keyword>
<evidence type="ECO:0000256" key="4">
    <source>
        <dbReference type="ARBA" id="ARBA00022989"/>
    </source>
</evidence>
<dbReference type="PANTHER" id="PTHR43124:SF6">
    <property type="entry name" value="TRANSPORTER ARAJ-RELATED"/>
    <property type="match status" value="1"/>
</dbReference>
<dbReference type="CDD" id="cd17324">
    <property type="entry name" value="MFS_NepI_like"/>
    <property type="match status" value="1"/>
</dbReference>
<feature type="transmembrane region" description="Helical" evidence="6">
    <location>
        <begin position="331"/>
        <end position="353"/>
    </location>
</feature>
<reference evidence="8 9" key="1">
    <citation type="submission" date="2021-05" db="EMBL/GenBank/DDBJ databases">
        <title>A Polyphasic approach of four new species of the genus Ohtaekwangia: Ohtaekwangia histidinii sp. nov., Ohtaekwangia cretensis sp. nov., Ohtaekwangia indiensis sp. nov., Ohtaekwangia reichenbachii sp. nov. from diverse environment.</title>
        <authorList>
            <person name="Octaviana S."/>
        </authorList>
    </citation>
    <scope>NUCLEOTIDE SEQUENCE [LARGE SCALE GENOMIC DNA]</scope>
    <source>
        <strain evidence="8 9">PWU37</strain>
    </source>
</reference>
<dbReference type="PANTHER" id="PTHR43124">
    <property type="entry name" value="PURINE EFFLUX PUMP PBUE"/>
    <property type="match status" value="1"/>
</dbReference>
<evidence type="ECO:0000256" key="3">
    <source>
        <dbReference type="ARBA" id="ARBA00022692"/>
    </source>
</evidence>
<comment type="subcellular location">
    <subcellularLocation>
        <location evidence="1">Cell membrane</location>
        <topology evidence="1">Multi-pass membrane protein</topology>
    </subcellularLocation>
</comment>
<evidence type="ECO:0000256" key="1">
    <source>
        <dbReference type="ARBA" id="ARBA00004651"/>
    </source>
</evidence>
<dbReference type="InterPro" id="IPR020846">
    <property type="entry name" value="MFS_dom"/>
</dbReference>
<feature type="transmembrane region" description="Helical" evidence="6">
    <location>
        <begin position="199"/>
        <end position="224"/>
    </location>
</feature>
<evidence type="ECO:0000256" key="5">
    <source>
        <dbReference type="ARBA" id="ARBA00023136"/>
    </source>
</evidence>
<organism evidence="8 9">
    <name type="scientific">Dawidia soli</name>
    <dbReference type="NCBI Taxonomy" id="2782352"/>
    <lineage>
        <taxon>Bacteria</taxon>
        <taxon>Pseudomonadati</taxon>
        <taxon>Bacteroidota</taxon>
        <taxon>Cytophagia</taxon>
        <taxon>Cytophagales</taxon>
        <taxon>Chryseotaleaceae</taxon>
        <taxon>Dawidia</taxon>
    </lineage>
</organism>
<sequence length="394" mass="41317">MKKSLLALMLGGLALGTTEFVMMGILPDIANDLDISIPVAGHLISAYALGVVIGAPLLVVLAGAYPPKKILLALVMMITGFNALSMLAPGYDLLFVTRLLSGLPHGAFFGVGAVVASRLADKGKEAQAVSIMFAGLTVANLAGVPLGTYIGHHIDWRYAFVLIAVIGLVTLLCLQLWMPRLEAKSDGSLKEQMKFFQRADAWLIICITAIGTGGLFCWISYIAPLLTEISGFAPESVPYILAFAGLGMVFGNILGGWLADRFSPAKTSAALLVAMAVSLILVYFVSYNKAFSLIMTFVTGGMAFALAAPIQMLMIQTAKGAEMLAAAVSQACFNLGNALGAYLGGLPIAAGLGYTSPEWVGVLMALTGALAAVGLIRIQQKRETEVTEPTPQAV</sequence>
<feature type="transmembrane region" description="Helical" evidence="6">
    <location>
        <begin position="95"/>
        <end position="116"/>
    </location>
</feature>
<dbReference type="Proteomes" id="UP001319180">
    <property type="component" value="Unassembled WGS sequence"/>
</dbReference>
<evidence type="ECO:0000259" key="7">
    <source>
        <dbReference type="PROSITE" id="PS50850"/>
    </source>
</evidence>
<keyword evidence="2" id="KW-1003">Cell membrane</keyword>
<keyword evidence="4 6" id="KW-1133">Transmembrane helix</keyword>
<feature type="domain" description="Major facilitator superfamily (MFS) profile" evidence="7">
    <location>
        <begin position="4"/>
        <end position="383"/>
    </location>
</feature>
<feature type="transmembrane region" description="Helical" evidence="6">
    <location>
        <begin position="44"/>
        <end position="63"/>
    </location>
</feature>
<feature type="transmembrane region" description="Helical" evidence="6">
    <location>
        <begin position="236"/>
        <end position="257"/>
    </location>
</feature>
<evidence type="ECO:0000256" key="2">
    <source>
        <dbReference type="ARBA" id="ARBA00022475"/>
    </source>
</evidence>
<dbReference type="GO" id="GO:0022857">
    <property type="term" value="F:transmembrane transporter activity"/>
    <property type="evidence" value="ECO:0007669"/>
    <property type="project" value="InterPro"/>
</dbReference>
<feature type="transmembrane region" description="Helical" evidence="6">
    <location>
        <begin position="269"/>
        <end position="285"/>
    </location>
</feature>
<dbReference type="RefSeq" id="WP_254092320.1">
    <property type="nucleotide sequence ID" value="NZ_JAHESC010000035.1"/>
</dbReference>
<dbReference type="InterPro" id="IPR050189">
    <property type="entry name" value="MFS_Efflux_Transporters"/>
</dbReference>
<feature type="transmembrane region" description="Helical" evidence="6">
    <location>
        <begin position="291"/>
        <end position="310"/>
    </location>
</feature>
<evidence type="ECO:0000313" key="8">
    <source>
        <dbReference type="EMBL" id="MBT1689095.1"/>
    </source>
</evidence>
<evidence type="ECO:0000313" key="9">
    <source>
        <dbReference type="Proteomes" id="UP001319180"/>
    </source>
</evidence>
<evidence type="ECO:0000256" key="6">
    <source>
        <dbReference type="SAM" id="Phobius"/>
    </source>
</evidence>